<dbReference type="InterPro" id="IPR001242">
    <property type="entry name" value="Condensation_dom"/>
</dbReference>
<dbReference type="InterPro" id="IPR020806">
    <property type="entry name" value="PKS_PP-bd"/>
</dbReference>
<comment type="caution">
    <text evidence="5">The sequence shown here is derived from an EMBL/GenBank/DDBJ whole genome shotgun (WGS) entry which is preliminary data.</text>
</comment>
<name>A0ABS5FA61_9PROT</name>
<dbReference type="PANTHER" id="PTHR45398">
    <property type="match status" value="1"/>
</dbReference>
<dbReference type="SUPFAM" id="SSF47336">
    <property type="entry name" value="ACP-like"/>
    <property type="match status" value="2"/>
</dbReference>
<dbReference type="CDD" id="cd05930">
    <property type="entry name" value="A_NRPS"/>
    <property type="match status" value="1"/>
</dbReference>
<dbReference type="Pfam" id="PF00668">
    <property type="entry name" value="Condensation"/>
    <property type="match status" value="2"/>
</dbReference>
<dbReference type="Pfam" id="PF00550">
    <property type="entry name" value="PP-binding"/>
    <property type="match status" value="2"/>
</dbReference>
<feature type="domain" description="Carrier" evidence="4">
    <location>
        <begin position="1036"/>
        <end position="1110"/>
    </location>
</feature>
<dbReference type="SUPFAM" id="SSF56801">
    <property type="entry name" value="Acetyl-CoA synthetase-like"/>
    <property type="match status" value="1"/>
</dbReference>
<dbReference type="Gene3D" id="1.10.1200.10">
    <property type="entry name" value="ACP-like"/>
    <property type="match status" value="2"/>
</dbReference>
<evidence type="ECO:0000256" key="3">
    <source>
        <dbReference type="ARBA" id="ARBA00022553"/>
    </source>
</evidence>
<dbReference type="NCBIfam" id="TIGR01733">
    <property type="entry name" value="AA-adenyl-dom"/>
    <property type="match status" value="1"/>
</dbReference>
<dbReference type="RefSeq" id="WP_211858500.1">
    <property type="nucleotide sequence ID" value="NZ_JAAGBB010000119.1"/>
</dbReference>
<evidence type="ECO:0000256" key="2">
    <source>
        <dbReference type="ARBA" id="ARBA00022450"/>
    </source>
</evidence>
<proteinExistence type="predicted"/>
<sequence>EQVGLGDNFFELGGDSIISLQMVSRARQAGWVIEPKDVFRHQTLQALAAAARPAAQPAAAKPAGPAVPDQALLDELGLDASRVEDIYPLSPMQQGMLFHSLQDAGSGVYVNQLSAEIAGLDGARLRAAWQLVSDRHAILRTGFLWQGLSGGARQVVHRRIEVPFVEEDWRGRPVDAAALRAAAEAERLAGFDLSQPPLQRVRLIRLDDTNHQLIWTRHHILTDGWSSARLMGEILSAYHDRPLPPAPPPYSDYIAWLQGRDQAASERFWREQLSALDAPTLVSAAVLPASREAGHVTLPLRLAPSLVGQLQAFAGRERITLNTLIQAAWALLLQRYTGEAVVSFGSTVAGRPADLPGAEEMLGLFINTLPVVARPQPAMAVGDWLRGLQEQNLALREHEHTPLNEIQRWAGYPGQPLFDSNIVFENYPIDRAMQQPGAALRVVAASSHVETSYPLTLTVVPNADTIEIAYRYRRDALDQALITQMHRHLGHCLEALSSDGEKRLDDAAMASLAAEASEEVRVETMDLAARSILPLILAAEARQPAATAAVVDGAGETSHGALASRSNRLAHWLMSRGVGAEARIGICADRNAGFVTALLGVLKAGAAYVPLDASWPAARLAQVAAAAGLAQVLADGAGLAALQAAGIPATALADPALLAGQPEAPPAVEPHPGQTAYVIYTSGSTGQPKGVAVSHGALANYVQAMLDRLQPPAGAMAMVSTPAADLGHTVLFGALASGATLHLLDAATTGDAEAFARRMGEGAVDVLKIVPSHLRGLLQAHEGADVLPRGLLILGGEACDPALVAEVRRRRPECRIVNHYGPTETTVGVLTHEVVAAPEGVIPVGRPLANLRAHVLDAGLNPVPPGVAGELYVGGPQLARGYLGQPGLTAERFAPDAYGEPGGRLYRTGDRVVRGADGLIRFLGRVDEQVKIRGYRVEPGEVARVIRQQPGVQDAVVLARSVQPEDRLRLVAYCVAEAGMPLPAEAFRAQLAAILPDYMVPAQVMVLDRLPLTPNGKVDRKALPAPEQGGTAALAVPQGPVEEALADVWRDVLRVDSVGRDDNFFELGGDSILSLQVIARLRKRGLQLTPKQIFEKQTIQQLASVAMAVRKKGPSREAGVHRLLPIQHRFFGEVTEDRHHWNQAVLLRPRVRLEWDRVEAALLAVMGQHEALRLRFREGDAGWVAEPGPVLEGSALLWRREAADGAGVTALCETAQRSLDLASGPLLRAVGMDLADGSQRLLVVIHHLVVDGVSWRVLLEDLQAAYGGQALAPRTESYAQWSARLQGLAGGLEGELGWWQAQRAVGDLPCDRDAEGPDCVGDAEVVSLELDTAVTRALLREAPAAYRTQVNDLLLAALARSVGAWSGQDAVLVELEGHGREDVFAGADVSRTVGWFTTAYPVLLPVVGETGALIREVKERLRSVPQRGLGYGVLRYLGSAAQRAALSALPTPRITFNYLGQFDGSFGEAALLAPAAESAGAARSGRAPLGRWLTINGRVYEGRLRLGWSYSRRRHDRATVERLAAGFGAALREIVAHCGTAPRGLTPSDVPLSGLDQAQLDGLGLD</sequence>
<dbReference type="Gene3D" id="3.40.50.980">
    <property type="match status" value="2"/>
</dbReference>
<organism evidence="5 6">
    <name type="scientific">Plastoroseomonas hellenica</name>
    <dbReference type="NCBI Taxonomy" id="2687306"/>
    <lineage>
        <taxon>Bacteria</taxon>
        <taxon>Pseudomonadati</taxon>
        <taxon>Pseudomonadota</taxon>
        <taxon>Alphaproteobacteria</taxon>
        <taxon>Acetobacterales</taxon>
        <taxon>Acetobacteraceae</taxon>
        <taxon>Plastoroseomonas</taxon>
    </lineage>
</organism>
<dbReference type="InterPro" id="IPR000873">
    <property type="entry name" value="AMP-dep_synth/lig_dom"/>
</dbReference>
<dbReference type="InterPro" id="IPR036736">
    <property type="entry name" value="ACP-like_sf"/>
</dbReference>
<reference evidence="6" key="1">
    <citation type="journal article" date="2021" name="Syst. Appl. Microbiol.">
        <title>Roseomonas hellenica sp. nov., isolated from roots of wild-growing Alkanna tinctoria.</title>
        <authorList>
            <person name="Rat A."/>
            <person name="Naranjo H.D."/>
            <person name="Lebbe L."/>
            <person name="Cnockaert M."/>
            <person name="Krigas N."/>
            <person name="Grigoriadou K."/>
            <person name="Maloupa E."/>
            <person name="Willems A."/>
        </authorList>
    </citation>
    <scope>NUCLEOTIDE SEQUENCE [LARGE SCALE GENOMIC DNA]</scope>
    <source>
        <strain evidence="6">LMG 31523</strain>
    </source>
</reference>
<gene>
    <name evidence="5" type="ORF">GXW71_34240</name>
</gene>
<keyword evidence="6" id="KW-1185">Reference proteome</keyword>
<dbReference type="PROSITE" id="PS00012">
    <property type="entry name" value="PHOSPHOPANTETHEINE"/>
    <property type="match status" value="2"/>
</dbReference>
<feature type="non-terminal residue" evidence="5">
    <location>
        <position position="1"/>
    </location>
</feature>
<dbReference type="InterPro" id="IPR006162">
    <property type="entry name" value="Ppantetheine_attach_site"/>
</dbReference>
<keyword evidence="2" id="KW-0596">Phosphopantetheine</keyword>
<dbReference type="InterPro" id="IPR009081">
    <property type="entry name" value="PP-bd_ACP"/>
</dbReference>
<dbReference type="Proteomes" id="UP001196870">
    <property type="component" value="Unassembled WGS sequence"/>
</dbReference>
<dbReference type="InterPro" id="IPR045851">
    <property type="entry name" value="AMP-bd_C_sf"/>
</dbReference>
<dbReference type="Gene3D" id="3.30.559.10">
    <property type="entry name" value="Chloramphenicol acetyltransferase-like domain"/>
    <property type="match status" value="2"/>
</dbReference>
<dbReference type="InterPro" id="IPR025110">
    <property type="entry name" value="AMP-bd_C"/>
</dbReference>
<evidence type="ECO:0000256" key="1">
    <source>
        <dbReference type="ARBA" id="ARBA00001957"/>
    </source>
</evidence>
<dbReference type="PROSITE" id="PS50075">
    <property type="entry name" value="CARRIER"/>
    <property type="match status" value="2"/>
</dbReference>
<protein>
    <submittedName>
        <fullName evidence="5">Amino acid adenylation domain-containing protein</fullName>
    </submittedName>
</protein>
<dbReference type="Gene3D" id="3.30.300.30">
    <property type="match status" value="1"/>
</dbReference>
<dbReference type="InterPro" id="IPR010071">
    <property type="entry name" value="AA_adenyl_dom"/>
</dbReference>
<dbReference type="SMART" id="SM00823">
    <property type="entry name" value="PKS_PP"/>
    <property type="match status" value="1"/>
</dbReference>
<dbReference type="CDD" id="cd19543">
    <property type="entry name" value="DCL_NRPS"/>
    <property type="match status" value="1"/>
</dbReference>
<evidence type="ECO:0000313" key="6">
    <source>
        <dbReference type="Proteomes" id="UP001196870"/>
    </source>
</evidence>
<dbReference type="InterPro" id="IPR023213">
    <property type="entry name" value="CAT-like_dom_sf"/>
</dbReference>
<dbReference type="CDD" id="cd19534">
    <property type="entry name" value="E_NRPS"/>
    <property type="match status" value="1"/>
</dbReference>
<evidence type="ECO:0000313" key="5">
    <source>
        <dbReference type="EMBL" id="MBR0669454.1"/>
    </source>
</evidence>
<feature type="domain" description="Carrier" evidence="4">
    <location>
        <begin position="1"/>
        <end position="55"/>
    </location>
</feature>
<comment type="cofactor">
    <cofactor evidence="1">
        <name>pantetheine 4'-phosphate</name>
        <dbReference type="ChEBI" id="CHEBI:47942"/>
    </cofactor>
</comment>
<dbReference type="PROSITE" id="PS00455">
    <property type="entry name" value="AMP_BINDING"/>
    <property type="match status" value="1"/>
</dbReference>
<dbReference type="InterPro" id="IPR010060">
    <property type="entry name" value="NRPS_synth"/>
</dbReference>
<dbReference type="SUPFAM" id="SSF52777">
    <property type="entry name" value="CoA-dependent acyltransferases"/>
    <property type="match status" value="4"/>
</dbReference>
<dbReference type="EMBL" id="JAAGBB010000119">
    <property type="protein sequence ID" value="MBR0669454.1"/>
    <property type="molecule type" value="Genomic_DNA"/>
</dbReference>
<dbReference type="NCBIfam" id="TIGR01720">
    <property type="entry name" value="NRPS-para261"/>
    <property type="match status" value="1"/>
</dbReference>
<dbReference type="Pfam" id="PF00501">
    <property type="entry name" value="AMP-binding"/>
    <property type="match status" value="1"/>
</dbReference>
<dbReference type="Gene3D" id="3.30.559.30">
    <property type="entry name" value="Nonribosomal peptide synthetase, condensation domain"/>
    <property type="match status" value="2"/>
</dbReference>
<evidence type="ECO:0000259" key="4">
    <source>
        <dbReference type="PROSITE" id="PS50075"/>
    </source>
</evidence>
<accession>A0ABS5FA61</accession>
<dbReference type="Gene3D" id="2.30.38.10">
    <property type="entry name" value="Luciferase, Domain 3"/>
    <property type="match status" value="1"/>
</dbReference>
<dbReference type="PANTHER" id="PTHR45398:SF1">
    <property type="entry name" value="ENZYME, PUTATIVE (JCVI)-RELATED"/>
    <property type="match status" value="1"/>
</dbReference>
<dbReference type="Pfam" id="PF13193">
    <property type="entry name" value="AMP-binding_C"/>
    <property type="match status" value="1"/>
</dbReference>
<dbReference type="InterPro" id="IPR020845">
    <property type="entry name" value="AMP-binding_CS"/>
</dbReference>
<keyword evidence="3" id="KW-0597">Phosphoprotein</keyword>
<feature type="non-terminal residue" evidence="5">
    <location>
        <position position="1566"/>
    </location>
</feature>